<keyword evidence="6" id="KW-1185">Reference proteome</keyword>
<proteinExistence type="predicted"/>
<feature type="domain" description="PDEase" evidence="4">
    <location>
        <begin position="42"/>
        <end position="90"/>
    </location>
</feature>
<feature type="compositionally biased region" description="Basic and acidic residues" evidence="3">
    <location>
        <begin position="152"/>
        <end position="166"/>
    </location>
</feature>
<dbReference type="PANTHER" id="PTHR11347">
    <property type="entry name" value="CYCLIC NUCLEOTIDE PHOSPHODIESTERASE"/>
    <property type="match status" value="1"/>
</dbReference>
<dbReference type="Gene3D" id="1.10.1300.10">
    <property type="entry name" value="3'5'-cyclic nucleotide phosphodiesterase, catalytic domain"/>
    <property type="match status" value="1"/>
</dbReference>
<gene>
    <name evidence="5" type="ORF">ETH_00020285</name>
</gene>
<evidence type="ECO:0000256" key="3">
    <source>
        <dbReference type="SAM" id="MobiDB-lite"/>
    </source>
</evidence>
<dbReference type="GO" id="GO:0046872">
    <property type="term" value="F:metal ion binding"/>
    <property type="evidence" value="ECO:0007669"/>
    <property type="project" value="UniProtKB-KW"/>
</dbReference>
<dbReference type="InterPro" id="IPR036971">
    <property type="entry name" value="PDEase_catalytic_dom_sf"/>
</dbReference>
<evidence type="ECO:0000313" key="6">
    <source>
        <dbReference type="Proteomes" id="UP000030747"/>
    </source>
</evidence>
<dbReference type="Pfam" id="PF00233">
    <property type="entry name" value="PDEase_I"/>
    <property type="match status" value="1"/>
</dbReference>
<dbReference type="GO" id="GO:0007165">
    <property type="term" value="P:signal transduction"/>
    <property type="evidence" value="ECO:0007669"/>
    <property type="project" value="InterPro"/>
</dbReference>
<dbReference type="GO" id="GO:0004114">
    <property type="term" value="F:3',5'-cyclic-nucleotide phosphodiesterase activity"/>
    <property type="evidence" value="ECO:0007669"/>
    <property type="project" value="InterPro"/>
</dbReference>
<dbReference type="AlphaFoldDB" id="U6L592"/>
<dbReference type="OrthoDB" id="189220at2759"/>
<feature type="region of interest" description="Disordered" evidence="3">
    <location>
        <begin position="132"/>
        <end position="174"/>
    </location>
</feature>
<keyword evidence="1" id="KW-0479">Metal-binding</keyword>
<dbReference type="VEuPathDB" id="ToxoDB:ETH2_1135400"/>
<dbReference type="SUPFAM" id="SSF109604">
    <property type="entry name" value="HD-domain/PDEase-like"/>
    <property type="match status" value="1"/>
</dbReference>
<evidence type="ECO:0000313" key="5">
    <source>
        <dbReference type="EMBL" id="CDJ45341.1"/>
    </source>
</evidence>
<dbReference type="EMBL" id="HG678175">
    <property type="protein sequence ID" value="CDJ45341.1"/>
    <property type="molecule type" value="Genomic_DNA"/>
</dbReference>
<protein>
    <recommendedName>
        <fullName evidence="4">PDEase domain-containing protein</fullName>
    </recommendedName>
</protein>
<dbReference type="RefSeq" id="XP_013236087.1">
    <property type="nucleotide sequence ID" value="XM_013380633.1"/>
</dbReference>
<feature type="compositionally biased region" description="Polar residues" evidence="3">
    <location>
        <begin position="132"/>
        <end position="146"/>
    </location>
</feature>
<evidence type="ECO:0000256" key="2">
    <source>
        <dbReference type="ARBA" id="ARBA00022801"/>
    </source>
</evidence>
<dbReference type="VEuPathDB" id="ToxoDB:ETH_00020285"/>
<name>U6L592_EIMTE</name>
<dbReference type="Proteomes" id="UP000030747">
    <property type="component" value="Unassembled WGS sequence"/>
</dbReference>
<evidence type="ECO:0000256" key="1">
    <source>
        <dbReference type="ARBA" id="ARBA00022723"/>
    </source>
</evidence>
<reference evidence="5" key="1">
    <citation type="submission" date="2013-10" db="EMBL/GenBank/DDBJ databases">
        <title>Genomic analysis of the causative agents of coccidiosis in chickens.</title>
        <authorList>
            <person name="Reid A.J."/>
            <person name="Blake D."/>
            <person name="Billington K."/>
            <person name="Browne H."/>
            <person name="Dunn M."/>
            <person name="Hung S."/>
            <person name="Kawahara F."/>
            <person name="Miranda-Saavedra D."/>
            <person name="Mourier T."/>
            <person name="Nagra H."/>
            <person name="Otto T.D."/>
            <person name="Rawlings N."/>
            <person name="Sanchez A."/>
            <person name="Sanders M."/>
            <person name="Subramaniam C."/>
            <person name="Tay Y."/>
            <person name="Dear P."/>
            <person name="Doerig C."/>
            <person name="Gruber A."/>
            <person name="Parkinson J."/>
            <person name="Shirley M."/>
            <person name="Wan K.L."/>
            <person name="Berriman M."/>
            <person name="Tomley F."/>
            <person name="Pain A."/>
        </authorList>
    </citation>
    <scope>NUCLEOTIDE SEQUENCE [LARGE SCALE GENOMIC DNA]</scope>
    <source>
        <strain evidence="5">Houghton</strain>
    </source>
</reference>
<evidence type="ECO:0000259" key="4">
    <source>
        <dbReference type="Pfam" id="PF00233"/>
    </source>
</evidence>
<organism evidence="5 6">
    <name type="scientific">Eimeria tenella</name>
    <name type="common">Coccidian parasite</name>
    <dbReference type="NCBI Taxonomy" id="5802"/>
    <lineage>
        <taxon>Eukaryota</taxon>
        <taxon>Sar</taxon>
        <taxon>Alveolata</taxon>
        <taxon>Apicomplexa</taxon>
        <taxon>Conoidasida</taxon>
        <taxon>Coccidia</taxon>
        <taxon>Eucoccidiorida</taxon>
        <taxon>Eimeriorina</taxon>
        <taxon>Eimeriidae</taxon>
        <taxon>Eimeria</taxon>
    </lineage>
</organism>
<dbReference type="GeneID" id="25253185"/>
<accession>U6L592</accession>
<reference evidence="5" key="2">
    <citation type="submission" date="2013-10" db="EMBL/GenBank/DDBJ databases">
        <authorList>
            <person name="Aslett M."/>
        </authorList>
    </citation>
    <scope>NUCLEOTIDE SEQUENCE [LARGE SCALE GENOMIC DNA]</scope>
    <source>
        <strain evidence="5">Houghton</strain>
    </source>
</reference>
<sequence>MLCYSRQFDCRIFAVPSALRLPGCSLLKHPTNRLHQDDAGCYLQGDLEEKLGIAISPLCDRRKADELPQAQCSFLEYIVLPLATEIRSCLERQVAPQHSGGPVMEPNCTALYLMEGVISHANYNLRCWKSMTSSPSPQRQENTTSFEPCAMAEKDNEALSHNDRKGTPSVITTD</sequence>
<dbReference type="InterPro" id="IPR002073">
    <property type="entry name" value="PDEase_catalytic_dom"/>
</dbReference>
<keyword evidence="2" id="KW-0378">Hydrolase</keyword>